<dbReference type="NCBIfam" id="TIGR00778">
    <property type="entry name" value="ahpD_dom"/>
    <property type="match status" value="1"/>
</dbReference>
<dbReference type="RefSeq" id="WP_272007208.1">
    <property type="nucleotide sequence ID" value="NZ_JAQNDN010000022.1"/>
</dbReference>
<sequence>MTTPRLQNPFKHAPEGIKAMMALEASFKSSGLEHSVIELVKLRASQINGCAFCIHMHATDARKAGETEMRIYMLNAWRESSLYTPRERAALAWTESLTRLAETGAPDADYELVKAQFSEAEQVQLTLLIGAINVWNRLQVGLRAAHPVDPPSAAH</sequence>
<dbReference type="PANTHER" id="PTHR34846">
    <property type="entry name" value="4-CARBOXYMUCONOLACTONE DECARBOXYLASE FAMILY PROTEIN (AFU_ORTHOLOGUE AFUA_6G11590)"/>
    <property type="match status" value="1"/>
</dbReference>
<dbReference type="Pfam" id="PF02627">
    <property type="entry name" value="CMD"/>
    <property type="match status" value="1"/>
</dbReference>
<protein>
    <submittedName>
        <fullName evidence="2">Carboxymuconolactone decarboxylase family protein</fullName>
    </submittedName>
</protein>
<organism evidence="2 3">
    <name type="scientific">Nannocystis radixulma</name>
    <dbReference type="NCBI Taxonomy" id="2995305"/>
    <lineage>
        <taxon>Bacteria</taxon>
        <taxon>Pseudomonadati</taxon>
        <taxon>Myxococcota</taxon>
        <taxon>Polyangia</taxon>
        <taxon>Nannocystales</taxon>
        <taxon>Nannocystaceae</taxon>
        <taxon>Nannocystis</taxon>
    </lineage>
</organism>
<name>A0ABT5BHW1_9BACT</name>
<keyword evidence="3" id="KW-1185">Reference proteome</keyword>
<dbReference type="InterPro" id="IPR004675">
    <property type="entry name" value="AhpD_core"/>
</dbReference>
<feature type="domain" description="Carboxymuconolactone decarboxylase-like" evidence="1">
    <location>
        <begin position="19"/>
        <end position="95"/>
    </location>
</feature>
<accession>A0ABT5BHW1</accession>
<dbReference type="EMBL" id="JAQNDN010000022">
    <property type="protein sequence ID" value="MDC0673749.1"/>
    <property type="molecule type" value="Genomic_DNA"/>
</dbReference>
<dbReference type="SUPFAM" id="SSF69118">
    <property type="entry name" value="AhpD-like"/>
    <property type="match status" value="1"/>
</dbReference>
<dbReference type="InterPro" id="IPR029032">
    <property type="entry name" value="AhpD-like"/>
</dbReference>
<gene>
    <name evidence="2" type="ORF">POL58_38745</name>
</gene>
<reference evidence="2 3" key="1">
    <citation type="submission" date="2022-11" db="EMBL/GenBank/DDBJ databases">
        <title>Minimal conservation of predation-associated metabolite biosynthetic gene clusters underscores biosynthetic potential of Myxococcota including descriptions for ten novel species: Archangium lansinium sp. nov., Myxococcus landrumus sp. nov., Nannocystis bai.</title>
        <authorList>
            <person name="Ahearne A."/>
            <person name="Stevens C."/>
            <person name="Dowd S."/>
        </authorList>
    </citation>
    <scope>NUCLEOTIDE SEQUENCE [LARGE SCALE GENOMIC DNA]</scope>
    <source>
        <strain evidence="2 3">NCELM</strain>
    </source>
</reference>
<comment type="caution">
    <text evidence="2">The sequence shown here is derived from an EMBL/GenBank/DDBJ whole genome shotgun (WGS) entry which is preliminary data.</text>
</comment>
<dbReference type="Gene3D" id="1.20.1290.10">
    <property type="entry name" value="AhpD-like"/>
    <property type="match status" value="1"/>
</dbReference>
<evidence type="ECO:0000259" key="1">
    <source>
        <dbReference type="Pfam" id="PF02627"/>
    </source>
</evidence>
<evidence type="ECO:0000313" key="2">
    <source>
        <dbReference type="EMBL" id="MDC0673749.1"/>
    </source>
</evidence>
<dbReference type="Proteomes" id="UP001217838">
    <property type="component" value="Unassembled WGS sequence"/>
</dbReference>
<dbReference type="InterPro" id="IPR003779">
    <property type="entry name" value="CMD-like"/>
</dbReference>
<dbReference type="PANTHER" id="PTHR34846:SF10">
    <property type="entry name" value="CYTOPLASMIC PROTEIN"/>
    <property type="match status" value="1"/>
</dbReference>
<proteinExistence type="predicted"/>
<evidence type="ECO:0000313" key="3">
    <source>
        <dbReference type="Proteomes" id="UP001217838"/>
    </source>
</evidence>